<protein>
    <submittedName>
        <fullName evidence="2">Uncharacterized protein</fullName>
    </submittedName>
</protein>
<dbReference type="AlphaFoldDB" id="A0AA47MNA9"/>
<feature type="compositionally biased region" description="Polar residues" evidence="1">
    <location>
        <begin position="64"/>
        <end position="75"/>
    </location>
</feature>
<proteinExistence type="predicted"/>
<dbReference type="Proteomes" id="UP001174136">
    <property type="component" value="Unassembled WGS sequence"/>
</dbReference>
<comment type="caution">
    <text evidence="2">The sequence shown here is derived from an EMBL/GenBank/DDBJ whole genome shotgun (WGS) entry which is preliminary data.</text>
</comment>
<feature type="region of interest" description="Disordered" evidence="1">
    <location>
        <begin position="62"/>
        <end position="84"/>
    </location>
</feature>
<accession>A0AA47MNA9</accession>
<keyword evidence="3" id="KW-1185">Reference proteome</keyword>
<gene>
    <name evidence="2" type="ORF">N1851_018675</name>
</gene>
<organism evidence="2 3">
    <name type="scientific">Merluccius polli</name>
    <name type="common">Benguela hake</name>
    <name type="synonym">Merluccius cadenati</name>
    <dbReference type="NCBI Taxonomy" id="89951"/>
    <lineage>
        <taxon>Eukaryota</taxon>
        <taxon>Metazoa</taxon>
        <taxon>Chordata</taxon>
        <taxon>Craniata</taxon>
        <taxon>Vertebrata</taxon>
        <taxon>Euteleostomi</taxon>
        <taxon>Actinopterygii</taxon>
        <taxon>Neopterygii</taxon>
        <taxon>Teleostei</taxon>
        <taxon>Neoteleostei</taxon>
        <taxon>Acanthomorphata</taxon>
        <taxon>Zeiogadaria</taxon>
        <taxon>Gadariae</taxon>
        <taxon>Gadiformes</taxon>
        <taxon>Gadoidei</taxon>
        <taxon>Merlucciidae</taxon>
        <taxon>Merluccius</taxon>
    </lineage>
</organism>
<sequence>MVNTTDSGKGTSSDASTLQNRWDDCFTPLASEIFRFSSTPTSPWDLTESSEELMVEDVPISADIHSTTSTPTASSEIAIESVEV</sequence>
<evidence type="ECO:0000313" key="3">
    <source>
        <dbReference type="Proteomes" id="UP001174136"/>
    </source>
</evidence>
<name>A0AA47MNA9_MERPO</name>
<evidence type="ECO:0000313" key="2">
    <source>
        <dbReference type="EMBL" id="KAK0143201.1"/>
    </source>
</evidence>
<evidence type="ECO:0000256" key="1">
    <source>
        <dbReference type="SAM" id="MobiDB-lite"/>
    </source>
</evidence>
<dbReference type="EMBL" id="JAOPHQ010003428">
    <property type="protein sequence ID" value="KAK0143201.1"/>
    <property type="molecule type" value="Genomic_DNA"/>
</dbReference>
<reference evidence="2" key="1">
    <citation type="journal article" date="2023" name="Front. Mar. Sci.">
        <title>A new Merluccius polli reference genome to investigate the effects of global change in West African waters.</title>
        <authorList>
            <person name="Mateo J.L."/>
            <person name="Blanco-Fernandez C."/>
            <person name="Garcia-Vazquez E."/>
            <person name="Machado-Schiaffino G."/>
        </authorList>
    </citation>
    <scope>NUCLEOTIDE SEQUENCE</scope>
    <source>
        <strain evidence="2">C29</strain>
        <tissue evidence="2">Fin</tissue>
    </source>
</reference>